<sequence length="682" mass="79694">MTLKTLECRLYAPSDTLRYLWLLMAEKNTPLINEIINHLSEHPDFDQWFKAKQIPKSAISDICNDLKSQENYQNQPGRFYSSAISLTHYMFKSWFAVHKQLQRRIEGKRRWLNLLKSDQELEQNCGQSLEIIIQKAEEILKLMDSEKSQSSSKPKKPKKPKKKKKSSSEETITLFDRLFKAYNQGNDSLESYALAYLLKNNGQIPEDDEDLDKFALRKRKKEIEIERLQQQLENRIPLGRDLTGELWQEMLTIVNESIPQDENEASAWQAKLLKKSHNIPYPVAYETNTDLKWSKDSRGHLLVTFNGLVESLKKLNLNPEFEIRCDRRHLPWFQRFCKDQEIKANNDQHSSALFVLRSARLIWREGQGKEDPWKIHQLYLQCSVETQLWTEAGTKQVQSEKMVEFQLNQLRMKPELTFPIFFRSQSLPTYFNLWKVITSYRILKFLEKGDFTKAQKNFQDAIKRTESCLENLQSSYLTSQKSLYQGNPEIIMGVAMGLSQPATIAVVNVVTQEVLTYRSLKQLLGKNYNLLNRQRQQKQKLSHQRHKAQKKDAFNQYGESELGQYVDRLIAKAIVQVAKEYQADSIAVPKIRQMREIIQSEVQARAERKIQGYKEGQKKYAQQYRENVHQWSYGRLIESIHQASAKFGIRVEIASQSYQGSFQEQAQNLAIAAYTNRLEAVG</sequence>
<dbReference type="AlphaFoldDB" id="B7JWD4"/>
<evidence type="ECO:0000313" key="3">
    <source>
        <dbReference type="Proteomes" id="UP000008204"/>
    </source>
</evidence>
<protein>
    <submittedName>
        <fullName evidence="2">Uncharacterized protein</fullName>
    </submittedName>
</protein>
<gene>
    <name evidence="2" type="ordered locus">PCC8801_2992</name>
</gene>
<accession>B7JWD4</accession>
<feature type="region of interest" description="Disordered" evidence="1">
    <location>
        <begin position="143"/>
        <end position="168"/>
    </location>
</feature>
<feature type="compositionally biased region" description="Basic residues" evidence="1">
    <location>
        <begin position="153"/>
        <end position="165"/>
    </location>
</feature>
<evidence type="ECO:0000256" key="1">
    <source>
        <dbReference type="SAM" id="MobiDB-lite"/>
    </source>
</evidence>
<organism evidence="2 3">
    <name type="scientific">Rippkaea orientalis (strain PCC 8801 / RF-1)</name>
    <name type="common">Cyanothece sp. (strain PCC 8801)</name>
    <dbReference type="NCBI Taxonomy" id="41431"/>
    <lineage>
        <taxon>Bacteria</taxon>
        <taxon>Bacillati</taxon>
        <taxon>Cyanobacteriota</taxon>
        <taxon>Cyanophyceae</taxon>
        <taxon>Oscillatoriophycideae</taxon>
        <taxon>Chroococcales</taxon>
        <taxon>Aphanothecaceae</taxon>
        <taxon>Rippkaea</taxon>
        <taxon>Rippkaea orientalis</taxon>
    </lineage>
</organism>
<dbReference type="SMR" id="B7JWD4"/>
<dbReference type="EMBL" id="CP001287">
    <property type="protein sequence ID" value="ACK66979.1"/>
    <property type="molecule type" value="Genomic_DNA"/>
</dbReference>
<keyword evidence="3" id="KW-1185">Reference proteome</keyword>
<dbReference type="eggNOG" id="COG0675">
    <property type="taxonomic scope" value="Bacteria"/>
</dbReference>
<dbReference type="InterPro" id="IPR049868">
    <property type="entry name" value="V_Cas12k"/>
</dbReference>
<dbReference type="Proteomes" id="UP000008204">
    <property type="component" value="Chromosome"/>
</dbReference>
<dbReference type="KEGG" id="cyp:PCC8801_2992"/>
<dbReference type="HOGENOM" id="CLU_384464_0_0_3"/>
<evidence type="ECO:0000313" key="2">
    <source>
        <dbReference type="EMBL" id="ACK66979.1"/>
    </source>
</evidence>
<dbReference type="OrthoDB" id="527512at2"/>
<dbReference type="NCBIfam" id="NF038191">
    <property type="entry name" value="V_Cas12k"/>
    <property type="match status" value="1"/>
</dbReference>
<proteinExistence type="predicted"/>
<name>B7JWD4_RIPO1</name>
<dbReference type="RefSeq" id="WP_012596241.1">
    <property type="nucleotide sequence ID" value="NC_011726.1"/>
</dbReference>
<reference evidence="3" key="1">
    <citation type="journal article" date="2011" name="MBio">
        <title>Novel metabolic attributes of the genus Cyanothece, comprising a group of unicellular nitrogen-fixing Cyanobacteria.</title>
        <authorList>
            <person name="Bandyopadhyay A."/>
            <person name="Elvitigala T."/>
            <person name="Welsh E."/>
            <person name="Stockel J."/>
            <person name="Liberton M."/>
            <person name="Min H."/>
            <person name="Sherman L.A."/>
            <person name="Pakrasi H.B."/>
        </authorList>
    </citation>
    <scope>NUCLEOTIDE SEQUENCE [LARGE SCALE GENOMIC DNA]</scope>
    <source>
        <strain evidence="3">PCC 8801</strain>
    </source>
</reference>